<sequence>MRLFATFALTHALTPKLCIHCKHFIVNHEVGIEYGKCRMLPRTYTNFLVTGKTIYKEDYWYCSKARQYEELCGEKGKHYEIVDNFEAIY</sequence>
<name>A0A6C0HYW6_9ZZZZ</name>
<evidence type="ECO:0000313" key="1">
    <source>
        <dbReference type="EMBL" id="QHT85335.1"/>
    </source>
</evidence>
<dbReference type="AlphaFoldDB" id="A0A6C0HYW6"/>
<reference evidence="1" key="1">
    <citation type="journal article" date="2020" name="Nature">
        <title>Giant virus diversity and host interactions through global metagenomics.</title>
        <authorList>
            <person name="Schulz F."/>
            <person name="Roux S."/>
            <person name="Paez-Espino D."/>
            <person name="Jungbluth S."/>
            <person name="Walsh D.A."/>
            <person name="Denef V.J."/>
            <person name="McMahon K.D."/>
            <person name="Konstantinidis K.T."/>
            <person name="Eloe-Fadrosh E.A."/>
            <person name="Kyrpides N.C."/>
            <person name="Woyke T."/>
        </authorList>
    </citation>
    <scope>NUCLEOTIDE SEQUENCE</scope>
    <source>
        <strain evidence="1">GVMAG-M-3300023184-17</strain>
    </source>
</reference>
<organism evidence="1">
    <name type="scientific">viral metagenome</name>
    <dbReference type="NCBI Taxonomy" id="1070528"/>
    <lineage>
        <taxon>unclassified sequences</taxon>
        <taxon>metagenomes</taxon>
        <taxon>organismal metagenomes</taxon>
    </lineage>
</organism>
<accession>A0A6C0HYW6</accession>
<proteinExistence type="predicted"/>
<protein>
    <submittedName>
        <fullName evidence="1">Uncharacterized protein</fullName>
    </submittedName>
</protein>
<dbReference type="EMBL" id="MN740041">
    <property type="protein sequence ID" value="QHT85335.1"/>
    <property type="molecule type" value="Genomic_DNA"/>
</dbReference>